<gene>
    <name evidence="1" type="ORF">HG66A1_00470</name>
</gene>
<organism evidence="1 2">
    <name type="scientific">Gimesia chilikensis</name>
    <dbReference type="NCBI Taxonomy" id="2605989"/>
    <lineage>
        <taxon>Bacteria</taxon>
        <taxon>Pseudomonadati</taxon>
        <taxon>Planctomycetota</taxon>
        <taxon>Planctomycetia</taxon>
        <taxon>Planctomycetales</taxon>
        <taxon>Planctomycetaceae</taxon>
        <taxon>Gimesia</taxon>
    </lineage>
</organism>
<dbReference type="Proteomes" id="UP000320421">
    <property type="component" value="Chromosome"/>
</dbReference>
<dbReference type="EMBL" id="CP036266">
    <property type="protein sequence ID" value="QDT18288.1"/>
    <property type="molecule type" value="Genomic_DNA"/>
</dbReference>
<name>A0A517PFZ8_9PLAN</name>
<dbReference type="OrthoDB" id="444138at2"/>
<protein>
    <recommendedName>
        <fullName evidence="3">VWA domain-containing protein</fullName>
    </recommendedName>
</protein>
<evidence type="ECO:0000313" key="1">
    <source>
        <dbReference type="EMBL" id="QDT18288.1"/>
    </source>
</evidence>
<keyword evidence="2" id="KW-1185">Reference proteome</keyword>
<dbReference type="AlphaFoldDB" id="A0A517PFZ8"/>
<sequence>MTLVTDGTYSTSSPERTRLREQCEREDLVMFINSCFAATRQNEYYTDRYLATVSIEFLHQYTLINYRLLYARTLAAGINHFNQLQILFNLLQSGAPADLTQRSEEGALIAAALRGLPPNRVYGLFTRMQQARINNRRTRAVIKTYLNWRREPDFDAIKYRNKFRSAAAHIHFQLDAELGRFLFDPSSQKNYTRPLLNQYRQAQYSAAAIYELPFTVAESLAQKHQIPREVFLQKIQPKMTAAEKMRYQSTAARTKGVKIEFDLSRAGLTKLSLYILSLKQSERRDRAVELQAALNSAATKALRRAPLALGRVAAVLDRSRSSLGSRERRNRPLGVALAASCLLRNAAREYRSFWTPENEETEYEFLTRPAGQTALAEPLLAALEWRPDLIVIVSDGYENDPPQLVDQVARVYRETIGKENTPEIVHMNPVFDADHYSPRRLGPTIPTVGLRDAEDIPTMLGFARFTAGTTKLEDLEAYLSHGVNRMLNSDET</sequence>
<accession>A0A517PFZ8</accession>
<evidence type="ECO:0000313" key="2">
    <source>
        <dbReference type="Proteomes" id="UP000320421"/>
    </source>
</evidence>
<evidence type="ECO:0008006" key="3">
    <source>
        <dbReference type="Google" id="ProtNLM"/>
    </source>
</evidence>
<reference evidence="1 2" key="1">
    <citation type="submission" date="2019-02" db="EMBL/GenBank/DDBJ databases">
        <title>Deep-cultivation of Planctomycetes and their phenomic and genomic characterization uncovers novel biology.</title>
        <authorList>
            <person name="Wiegand S."/>
            <person name="Jogler M."/>
            <person name="Boedeker C."/>
            <person name="Pinto D."/>
            <person name="Vollmers J."/>
            <person name="Rivas-Marin E."/>
            <person name="Kohn T."/>
            <person name="Peeters S.H."/>
            <person name="Heuer A."/>
            <person name="Rast P."/>
            <person name="Oberbeckmann S."/>
            <person name="Bunk B."/>
            <person name="Jeske O."/>
            <person name="Meyerdierks A."/>
            <person name="Storesund J.E."/>
            <person name="Kallscheuer N."/>
            <person name="Luecker S."/>
            <person name="Lage O.M."/>
            <person name="Pohl T."/>
            <person name="Merkel B.J."/>
            <person name="Hornburger P."/>
            <person name="Mueller R.-W."/>
            <person name="Bruemmer F."/>
            <person name="Labrenz M."/>
            <person name="Spormann A.M."/>
            <person name="Op den Camp H."/>
            <person name="Overmann J."/>
            <person name="Amann R."/>
            <person name="Jetten M.S.M."/>
            <person name="Mascher T."/>
            <person name="Medema M.H."/>
            <person name="Devos D.P."/>
            <person name="Kaster A.-K."/>
            <person name="Ovreas L."/>
            <person name="Rohde M."/>
            <person name="Galperin M.Y."/>
            <person name="Jogler C."/>
        </authorList>
    </citation>
    <scope>NUCLEOTIDE SEQUENCE [LARGE SCALE GENOMIC DNA]</scope>
    <source>
        <strain evidence="1 2">HG66A1</strain>
    </source>
</reference>
<proteinExistence type="predicted"/>